<name>A0AAD3E442_9CHLO</name>
<feature type="non-terminal residue" evidence="1">
    <location>
        <position position="1"/>
    </location>
</feature>
<comment type="caution">
    <text evidence="1">The sequence shown here is derived from an EMBL/GenBank/DDBJ whole genome shotgun (WGS) entry which is preliminary data.</text>
</comment>
<dbReference type="AlphaFoldDB" id="A0AAD3E442"/>
<dbReference type="EMBL" id="BMAR01000044">
    <property type="protein sequence ID" value="GFR51046.1"/>
    <property type="molecule type" value="Genomic_DNA"/>
</dbReference>
<organism evidence="1 2">
    <name type="scientific">Astrephomene gubernaculifera</name>
    <dbReference type="NCBI Taxonomy" id="47775"/>
    <lineage>
        <taxon>Eukaryota</taxon>
        <taxon>Viridiplantae</taxon>
        <taxon>Chlorophyta</taxon>
        <taxon>core chlorophytes</taxon>
        <taxon>Chlorophyceae</taxon>
        <taxon>CS clade</taxon>
        <taxon>Chlamydomonadales</taxon>
        <taxon>Astrephomenaceae</taxon>
        <taxon>Astrephomene</taxon>
    </lineage>
</organism>
<feature type="non-terminal residue" evidence="1">
    <location>
        <position position="405"/>
    </location>
</feature>
<evidence type="ECO:0000313" key="2">
    <source>
        <dbReference type="Proteomes" id="UP001054857"/>
    </source>
</evidence>
<evidence type="ECO:0000313" key="1">
    <source>
        <dbReference type="EMBL" id="GFR51046.1"/>
    </source>
</evidence>
<protein>
    <submittedName>
        <fullName evidence="1">Uncharacterized protein</fullName>
    </submittedName>
</protein>
<accession>A0AAD3E442</accession>
<proteinExistence type="predicted"/>
<reference evidence="1 2" key="1">
    <citation type="journal article" date="2021" name="Sci. Rep.">
        <title>Genome sequencing of the multicellular alga Astrephomene provides insights into convergent evolution of germ-soma differentiation.</title>
        <authorList>
            <person name="Yamashita S."/>
            <person name="Yamamoto K."/>
            <person name="Matsuzaki R."/>
            <person name="Suzuki S."/>
            <person name="Yamaguchi H."/>
            <person name="Hirooka S."/>
            <person name="Minakuchi Y."/>
            <person name="Miyagishima S."/>
            <person name="Kawachi M."/>
            <person name="Toyoda A."/>
            <person name="Nozaki H."/>
        </authorList>
    </citation>
    <scope>NUCLEOTIDE SEQUENCE [LARGE SCALE GENOMIC DNA]</scope>
    <source>
        <strain evidence="1 2">NIES-4017</strain>
    </source>
</reference>
<gene>
    <name evidence="1" type="ORF">Agub_g13212</name>
</gene>
<keyword evidence="2" id="KW-1185">Reference proteome</keyword>
<sequence length="405" mass="42606">KEENKKAVGMEELSSILEKTFGVPQGRQQAEGAFRSVGHAPEGGTRGPIGALEGTVVGFIPGVASGDPLNVSSLKYGRLYVALDNEEGIEMLVIFRPEVVQELCNLGRGQGIIGQKVRVRGARRGRGQYTIPQYCTSSAQVSAGGAVDVVGREADLPRVKLREKMISAVDNCNRFDNGHLLLAPRGTRKEEVVRHLPDMEMTGGRAVMRGAQGWEAVEPLFQLQLRGRTTESMEALVARMARSAVWQRVLFAGGAEVRLEEGTITVTMGTSLAVPAEDAASEGLLQDVQAALFRQPGARGELEVGGMLNGSLSGTLFSTPEGRVRRCGACGKLGGAPGTQCTACGGGDFGDVLTGYAVGLCRPRASFDMIGVQVRGDALASMGLDSTGAGSGVAVEVRGTFRIEG</sequence>
<dbReference type="Proteomes" id="UP001054857">
    <property type="component" value="Unassembled WGS sequence"/>
</dbReference>